<evidence type="ECO:0000256" key="3">
    <source>
        <dbReference type="ARBA" id="ARBA00022448"/>
    </source>
</evidence>
<evidence type="ECO:0000256" key="11">
    <source>
        <dbReference type="ARBA" id="ARBA00037962"/>
    </source>
</evidence>
<proteinExistence type="inferred from homology"/>
<dbReference type="PaxDb" id="3827-XP_004501672.1"/>
<dbReference type="GO" id="GO:0000139">
    <property type="term" value="C:Golgi membrane"/>
    <property type="evidence" value="ECO:0007669"/>
    <property type="project" value="UniProtKB-SubCell"/>
</dbReference>
<organism evidence="15 16">
    <name type="scientific">Cicer arietinum</name>
    <name type="common">Chickpea</name>
    <name type="synonym">Garbanzo</name>
    <dbReference type="NCBI Taxonomy" id="3827"/>
    <lineage>
        <taxon>Eukaryota</taxon>
        <taxon>Viridiplantae</taxon>
        <taxon>Streptophyta</taxon>
        <taxon>Embryophyta</taxon>
        <taxon>Tracheophyta</taxon>
        <taxon>Spermatophyta</taxon>
        <taxon>Magnoliopsida</taxon>
        <taxon>eudicotyledons</taxon>
        <taxon>Gunneridae</taxon>
        <taxon>Pentapetalae</taxon>
        <taxon>rosids</taxon>
        <taxon>fabids</taxon>
        <taxon>Fabales</taxon>
        <taxon>Fabaceae</taxon>
        <taxon>Papilionoideae</taxon>
        <taxon>50 kb inversion clade</taxon>
        <taxon>NPAAA clade</taxon>
        <taxon>Hologalegina</taxon>
        <taxon>IRL clade</taxon>
        <taxon>Cicereae</taxon>
        <taxon>Cicer</taxon>
    </lineage>
</organism>
<reference evidence="16" key="2">
    <citation type="submission" date="2025-08" db="UniProtKB">
        <authorList>
            <consortium name="RefSeq"/>
        </authorList>
    </citation>
    <scope>IDENTIFICATION</scope>
    <source>
        <tissue evidence="16">Etiolated seedlings</tissue>
    </source>
</reference>
<comment type="similarity">
    <text evidence="11">Belongs to the BET1 family.</text>
</comment>
<keyword evidence="3" id="KW-0813">Transport</keyword>
<keyword evidence="10 13" id="KW-0472">Membrane</keyword>
<dbReference type="eggNOG" id="KOG1267">
    <property type="taxonomic scope" value="Eukaryota"/>
</dbReference>
<dbReference type="FunFam" id="1.20.5.110:FF:000056">
    <property type="entry name" value="Bet1-like protein At4g14600"/>
    <property type="match status" value="1"/>
</dbReference>
<keyword evidence="5" id="KW-0256">Endoplasmic reticulum</keyword>
<dbReference type="KEGG" id="cam:101492557"/>
<dbReference type="CDD" id="cd15841">
    <property type="entry name" value="SNARE_Qc"/>
    <property type="match status" value="1"/>
</dbReference>
<dbReference type="STRING" id="3827.A0A1S2Y9W5"/>
<comment type="function">
    <text evidence="12">Required for vesicular transport from the ER to the Golgi complex. Functions as a SNARE associated with ER-derived vesicles.</text>
</comment>
<reference evidence="15" key="1">
    <citation type="journal article" date="2013" name="Nat. Biotechnol.">
        <title>Draft genome sequence of chickpea (Cicer arietinum) provides a resource for trait improvement.</title>
        <authorList>
            <person name="Varshney R.K."/>
            <person name="Song C."/>
            <person name="Saxena R.K."/>
            <person name="Azam S."/>
            <person name="Yu S."/>
            <person name="Sharpe A.G."/>
            <person name="Cannon S."/>
            <person name="Baek J."/>
            <person name="Rosen B.D."/>
            <person name="Tar'an B."/>
            <person name="Millan T."/>
            <person name="Zhang X."/>
            <person name="Ramsay L.D."/>
            <person name="Iwata A."/>
            <person name="Wang Y."/>
            <person name="Nelson W."/>
            <person name="Farmer A.D."/>
            <person name="Gaur P.M."/>
            <person name="Soderlund C."/>
            <person name="Penmetsa R.V."/>
            <person name="Xu C."/>
            <person name="Bharti A.K."/>
            <person name="He W."/>
            <person name="Winter P."/>
            <person name="Zhao S."/>
            <person name="Hane J.K."/>
            <person name="Carrasquilla-Garcia N."/>
            <person name="Condie J.A."/>
            <person name="Upadhyaya H.D."/>
            <person name="Luo M.C."/>
            <person name="Thudi M."/>
            <person name="Gowda C.L."/>
            <person name="Singh N.P."/>
            <person name="Lichtenzveig J."/>
            <person name="Gali K.K."/>
            <person name="Rubio J."/>
            <person name="Nadarajan N."/>
            <person name="Dolezel J."/>
            <person name="Bansal K.C."/>
            <person name="Xu X."/>
            <person name="Edwards D."/>
            <person name="Zhang G."/>
            <person name="Kahl G."/>
            <person name="Gil J."/>
            <person name="Singh K.B."/>
            <person name="Datta S.K."/>
            <person name="Jackson S.A."/>
            <person name="Wang J."/>
            <person name="Cook D.R."/>
        </authorList>
    </citation>
    <scope>NUCLEOTIDE SEQUENCE [LARGE SCALE GENOMIC DNA]</scope>
    <source>
        <strain evidence="15">cv. CDC Frontier</strain>
    </source>
</reference>
<dbReference type="InterPro" id="IPR000727">
    <property type="entry name" value="T_SNARE_dom"/>
</dbReference>
<dbReference type="RefSeq" id="XP_004501672.1">
    <property type="nucleotide sequence ID" value="XM_004501615.3"/>
</dbReference>
<evidence type="ECO:0000256" key="5">
    <source>
        <dbReference type="ARBA" id="ARBA00022824"/>
    </source>
</evidence>
<evidence type="ECO:0000256" key="10">
    <source>
        <dbReference type="ARBA" id="ARBA00023136"/>
    </source>
</evidence>
<keyword evidence="8" id="KW-0333">Golgi apparatus</keyword>
<evidence type="ECO:0000313" key="15">
    <source>
        <dbReference type="Proteomes" id="UP000087171"/>
    </source>
</evidence>
<sequence length="134" mass="15164">MSSNSLRGGSFYGDAAPYRSRDGLSTRTPVAASDEIQLRIDPVNDFDDEITGLRGQVRRLRNVAEEIGTEVKSQKDFLEQLQMTMMKAQAGVKNNLRRLNKSIVRNGSNHIVHVVVFALVCFFIVYLWSKMSRK</sequence>
<protein>
    <submittedName>
        <fullName evidence="16">Bet1-like protein At4g14600</fullName>
    </submittedName>
</protein>
<dbReference type="GO" id="GO:0015031">
    <property type="term" value="P:protein transport"/>
    <property type="evidence" value="ECO:0007669"/>
    <property type="project" value="UniProtKB-KW"/>
</dbReference>
<evidence type="ECO:0000256" key="13">
    <source>
        <dbReference type="SAM" id="Phobius"/>
    </source>
</evidence>
<dbReference type="PROSITE" id="PS50192">
    <property type="entry name" value="T_SNARE"/>
    <property type="match status" value="1"/>
</dbReference>
<dbReference type="SUPFAM" id="SSF58038">
    <property type="entry name" value="SNARE fusion complex"/>
    <property type="match status" value="1"/>
</dbReference>
<accession>A0A1S2Y9W5</accession>
<evidence type="ECO:0000259" key="14">
    <source>
        <dbReference type="PROSITE" id="PS50192"/>
    </source>
</evidence>
<evidence type="ECO:0000256" key="1">
    <source>
        <dbReference type="ARBA" id="ARBA00004163"/>
    </source>
</evidence>
<name>A0A1S2Y9W5_CICAR</name>
<keyword evidence="6" id="KW-0653">Protein transport</keyword>
<comment type="subcellular location">
    <subcellularLocation>
        <location evidence="1">Endoplasmic reticulum membrane</location>
        <topology evidence="1">Single-pass type IV membrane protein</topology>
    </subcellularLocation>
    <subcellularLocation>
        <location evidence="2">Golgi apparatus membrane</location>
        <topology evidence="2">Single-pass type IV membrane protein</topology>
    </subcellularLocation>
</comment>
<dbReference type="AlphaFoldDB" id="A0A1S2Y9W5"/>
<evidence type="ECO:0000256" key="7">
    <source>
        <dbReference type="ARBA" id="ARBA00022989"/>
    </source>
</evidence>
<gene>
    <name evidence="16" type="primary">LOC101492557</name>
</gene>
<keyword evidence="7 13" id="KW-1133">Transmembrane helix</keyword>
<evidence type="ECO:0000256" key="9">
    <source>
        <dbReference type="ARBA" id="ARBA00023054"/>
    </source>
</evidence>
<evidence type="ECO:0000313" key="16">
    <source>
        <dbReference type="RefSeq" id="XP_004501672.1"/>
    </source>
</evidence>
<dbReference type="GO" id="GO:0005789">
    <property type="term" value="C:endoplasmic reticulum membrane"/>
    <property type="evidence" value="ECO:0007669"/>
    <property type="project" value="UniProtKB-SubCell"/>
</dbReference>
<keyword evidence="9" id="KW-0175">Coiled coil</keyword>
<dbReference type="GeneID" id="101492557"/>
<dbReference type="PANTHER" id="PTHR12791">
    <property type="entry name" value="GOLGI SNARE BET1-RELATED"/>
    <property type="match status" value="1"/>
</dbReference>
<keyword evidence="4 13" id="KW-0812">Transmembrane</keyword>
<feature type="domain" description="T-SNARE coiled-coil homology" evidence="14">
    <location>
        <begin position="40"/>
        <end position="102"/>
    </location>
</feature>
<evidence type="ECO:0000256" key="6">
    <source>
        <dbReference type="ARBA" id="ARBA00022927"/>
    </source>
</evidence>
<dbReference type="OrthoDB" id="261831at2759"/>
<evidence type="ECO:0000256" key="2">
    <source>
        <dbReference type="ARBA" id="ARBA00004409"/>
    </source>
</evidence>
<evidence type="ECO:0000256" key="4">
    <source>
        <dbReference type="ARBA" id="ARBA00022692"/>
    </source>
</evidence>
<dbReference type="Proteomes" id="UP000087171">
    <property type="component" value="Chromosome Ca5"/>
</dbReference>
<feature type="transmembrane region" description="Helical" evidence="13">
    <location>
        <begin position="110"/>
        <end position="128"/>
    </location>
</feature>
<evidence type="ECO:0000256" key="12">
    <source>
        <dbReference type="ARBA" id="ARBA00060029"/>
    </source>
</evidence>
<dbReference type="Gene3D" id="1.20.5.110">
    <property type="match status" value="1"/>
</dbReference>
<keyword evidence="15" id="KW-1185">Reference proteome</keyword>
<evidence type="ECO:0000256" key="8">
    <source>
        <dbReference type="ARBA" id="ARBA00023034"/>
    </source>
</evidence>